<evidence type="ECO:0008006" key="4">
    <source>
        <dbReference type="Google" id="ProtNLM"/>
    </source>
</evidence>
<keyword evidence="1" id="KW-0472">Membrane</keyword>
<gene>
    <name evidence="2" type="ORF">HMPREF0402_00574</name>
</gene>
<dbReference type="EMBL" id="AGWJ02000002">
    <property type="protein sequence ID" value="EHO83556.1"/>
    <property type="molecule type" value="Genomic_DNA"/>
</dbReference>
<feature type="transmembrane region" description="Helical" evidence="1">
    <location>
        <begin position="108"/>
        <end position="126"/>
    </location>
</feature>
<feature type="transmembrane region" description="Helical" evidence="1">
    <location>
        <begin position="76"/>
        <end position="96"/>
    </location>
</feature>
<comment type="caution">
    <text evidence="2">The sequence shown here is derived from an EMBL/GenBank/DDBJ whole genome shotgun (WGS) entry which is preliminary data.</text>
</comment>
<keyword evidence="1" id="KW-0812">Transmembrane</keyword>
<organism evidence="2 3">
    <name type="scientific">Fusobacterium ulcerans 12-1B</name>
    <dbReference type="NCBI Taxonomy" id="457404"/>
    <lineage>
        <taxon>Bacteria</taxon>
        <taxon>Fusobacteriati</taxon>
        <taxon>Fusobacteriota</taxon>
        <taxon>Fusobacteriia</taxon>
        <taxon>Fusobacteriales</taxon>
        <taxon>Fusobacteriaceae</taxon>
        <taxon>Fusobacterium</taxon>
    </lineage>
</organism>
<reference evidence="2 3" key="1">
    <citation type="submission" date="2012-07" db="EMBL/GenBank/DDBJ databases">
        <title>The Genome Sequence of Fusobacterium ulcerans 12_1B.</title>
        <authorList>
            <consortium name="The Broad Institute Genome Sequencing Platform"/>
            <person name="Earl A."/>
            <person name="Ward D."/>
            <person name="Feldgarden M."/>
            <person name="Gevers D."/>
            <person name="Strauss J."/>
            <person name="Ambrose C.E."/>
            <person name="Allen-Vercoe E."/>
            <person name="Walker B."/>
            <person name="Young S.K."/>
            <person name="Zeng Q."/>
            <person name="Gargeya S."/>
            <person name="Fitzgerald M."/>
            <person name="Haas B."/>
            <person name="Abouelleil A."/>
            <person name="Alvarado L."/>
            <person name="Arachchi H.M."/>
            <person name="Berlin A.M."/>
            <person name="Chapman S.B."/>
            <person name="Goldberg J."/>
            <person name="Griggs A."/>
            <person name="Gujja S."/>
            <person name="Hansen M."/>
            <person name="Howarth C."/>
            <person name="Imamovic A."/>
            <person name="Larimer J."/>
            <person name="McCowen C."/>
            <person name="Montmayeur A."/>
            <person name="Murphy C."/>
            <person name="Neiman D."/>
            <person name="Pearson M."/>
            <person name="Priest M."/>
            <person name="Roberts A."/>
            <person name="Saif S."/>
            <person name="Shea T."/>
            <person name="Sisk P."/>
            <person name="Sykes S."/>
            <person name="Wortman J."/>
            <person name="Nusbaum C."/>
            <person name="Birren B."/>
        </authorList>
    </citation>
    <scope>NUCLEOTIDE SEQUENCE [LARGE SCALE GENOMIC DNA]</scope>
    <source>
        <strain evidence="2 3">12_1B</strain>
    </source>
</reference>
<keyword evidence="3" id="KW-1185">Reference proteome</keyword>
<sequence length="408" mass="48402">MIKKIDSLFLNIIIFSVLFFDMRTRIQIISAFLFLVYLVLKNEFKINKKVGLLLIYIFISSIIVIVMYEYKFNKMLQQMIAITIIMLSYWTFFLKYEVVKIWNKYLKMCKLFCLIGIIQWIIYYFFNINIFQRKYFFWGIKNNYILQNGILYFSSMSGEPGNYAQVVMPAVFYLIEESLKSKKVKIQDLIFVISYICTFTAIAFMGFILYAFFKIILLIKNKEIKKIFYGVGTLIVMLPAIIKVFNIGMIKIKIFETFNYILNLMYVDLNSLNLSTFALFSNLRAAMLSKHYIFGNGLGTIQQVYYKYLVNENYFFYGINSEDGYSMAVRIFTEFGLIGLSIIGYILIKNFFYDRKNFKLSTINFSAMIGIVSYLIRWGSYYTFGAILFYIFLVFSKKEYKKFTKENR</sequence>
<evidence type="ECO:0000313" key="2">
    <source>
        <dbReference type="EMBL" id="EHO83556.1"/>
    </source>
</evidence>
<dbReference type="AlphaFoldDB" id="H1PQ81"/>
<feature type="transmembrane region" description="Helical" evidence="1">
    <location>
        <begin position="328"/>
        <end position="348"/>
    </location>
</feature>
<protein>
    <recommendedName>
        <fullName evidence="4">O-antigen polymerase</fullName>
    </recommendedName>
</protein>
<feature type="transmembrane region" description="Helical" evidence="1">
    <location>
        <begin position="189"/>
        <end position="215"/>
    </location>
</feature>
<name>H1PQ81_9FUSO</name>
<proteinExistence type="predicted"/>
<dbReference type="HOGENOM" id="CLU_679083_0_0_0"/>
<feature type="transmembrane region" description="Helical" evidence="1">
    <location>
        <begin position="260"/>
        <end position="280"/>
    </location>
</feature>
<dbReference type="BioCyc" id="FSP457404-HMP:GTSQ-575-MONOMER"/>
<accession>H1PQ81</accession>
<evidence type="ECO:0000313" key="3">
    <source>
        <dbReference type="Proteomes" id="UP000003233"/>
    </source>
</evidence>
<feature type="transmembrane region" description="Helical" evidence="1">
    <location>
        <begin position="12"/>
        <end position="40"/>
    </location>
</feature>
<feature type="transmembrane region" description="Helical" evidence="1">
    <location>
        <begin position="227"/>
        <end position="248"/>
    </location>
</feature>
<keyword evidence="1" id="KW-1133">Transmembrane helix</keyword>
<feature type="transmembrane region" description="Helical" evidence="1">
    <location>
        <begin position="52"/>
        <end position="70"/>
    </location>
</feature>
<evidence type="ECO:0000256" key="1">
    <source>
        <dbReference type="SAM" id="Phobius"/>
    </source>
</evidence>
<dbReference type="PATRIC" id="fig|457404.5.peg.682"/>
<feature type="transmembrane region" description="Helical" evidence="1">
    <location>
        <begin position="382"/>
        <end position="400"/>
    </location>
</feature>
<dbReference type="Proteomes" id="UP000003233">
    <property type="component" value="Unassembled WGS sequence"/>
</dbReference>